<dbReference type="GO" id="GO:0016560">
    <property type="term" value="P:protein import into peroxisome matrix, docking"/>
    <property type="evidence" value="ECO:0007669"/>
    <property type="project" value="InterPro"/>
</dbReference>
<organism evidence="16 17">
    <name type="scientific">Allomyces macrogynus (strain ATCC 38327)</name>
    <name type="common">Allomyces javanicus var. macrogynus</name>
    <dbReference type="NCBI Taxonomy" id="578462"/>
    <lineage>
        <taxon>Eukaryota</taxon>
        <taxon>Fungi</taxon>
        <taxon>Fungi incertae sedis</taxon>
        <taxon>Blastocladiomycota</taxon>
        <taxon>Blastocladiomycetes</taxon>
        <taxon>Blastocladiales</taxon>
        <taxon>Blastocladiaceae</taxon>
        <taxon>Allomyces</taxon>
    </lineage>
</organism>
<protein>
    <recommendedName>
        <fullName evidence="11">Peroxisomal membrane protein PEX13</fullName>
    </recommendedName>
    <alternativeName>
        <fullName evidence="10">Peroxin-13</fullName>
    </alternativeName>
</protein>
<dbReference type="PANTHER" id="PTHR19332">
    <property type="entry name" value="PEROXISOMAL MEMBRANE PROTEIN PEX13"/>
    <property type="match status" value="1"/>
</dbReference>
<keyword evidence="17" id="KW-1185">Reference proteome</keyword>
<dbReference type="eggNOG" id="KOG3875">
    <property type="taxonomic scope" value="Eukaryota"/>
</dbReference>
<dbReference type="InterPro" id="IPR001452">
    <property type="entry name" value="SH3_domain"/>
</dbReference>
<dbReference type="OMA" id="LMAAHMS"/>
<evidence type="ECO:0000256" key="4">
    <source>
        <dbReference type="ARBA" id="ARBA00022692"/>
    </source>
</evidence>
<dbReference type="PROSITE" id="PS50002">
    <property type="entry name" value="SH3"/>
    <property type="match status" value="1"/>
</dbReference>
<reference evidence="17" key="2">
    <citation type="submission" date="2009-11" db="EMBL/GenBank/DDBJ databases">
        <title>The Genome Sequence of Allomyces macrogynus strain ATCC 38327.</title>
        <authorList>
            <consortium name="The Broad Institute Genome Sequencing Platform"/>
            <person name="Russ C."/>
            <person name="Cuomo C."/>
            <person name="Shea T."/>
            <person name="Young S.K."/>
            <person name="Zeng Q."/>
            <person name="Koehrsen M."/>
            <person name="Haas B."/>
            <person name="Borodovsky M."/>
            <person name="Guigo R."/>
            <person name="Alvarado L."/>
            <person name="Berlin A."/>
            <person name="Borenstein D."/>
            <person name="Chen Z."/>
            <person name="Engels R."/>
            <person name="Freedman E."/>
            <person name="Gellesch M."/>
            <person name="Goldberg J."/>
            <person name="Griggs A."/>
            <person name="Gujja S."/>
            <person name="Heiman D."/>
            <person name="Hepburn T."/>
            <person name="Howarth C."/>
            <person name="Jen D."/>
            <person name="Larson L."/>
            <person name="Lewis B."/>
            <person name="Mehta T."/>
            <person name="Park D."/>
            <person name="Pearson M."/>
            <person name="Roberts A."/>
            <person name="Saif S."/>
            <person name="Shenoy N."/>
            <person name="Sisk P."/>
            <person name="Stolte C."/>
            <person name="Sykes S."/>
            <person name="Walk T."/>
            <person name="White J."/>
            <person name="Yandava C."/>
            <person name="Burger G."/>
            <person name="Gray M.W."/>
            <person name="Holland P.W.H."/>
            <person name="King N."/>
            <person name="Lang F.B.F."/>
            <person name="Roger A.J."/>
            <person name="Ruiz-Trillo I."/>
            <person name="Lander E."/>
            <person name="Nusbaum C."/>
        </authorList>
    </citation>
    <scope>NUCLEOTIDE SEQUENCE [LARGE SCALE GENOMIC DNA]</scope>
    <source>
        <strain evidence="17">ATCC 38327</strain>
    </source>
</reference>
<reference evidence="16 17" key="1">
    <citation type="submission" date="2009-11" db="EMBL/GenBank/DDBJ databases">
        <title>Annotation of Allomyces macrogynus ATCC 38327.</title>
        <authorList>
            <consortium name="The Broad Institute Genome Sequencing Platform"/>
            <person name="Russ C."/>
            <person name="Cuomo C."/>
            <person name="Burger G."/>
            <person name="Gray M.W."/>
            <person name="Holland P.W.H."/>
            <person name="King N."/>
            <person name="Lang F.B.F."/>
            <person name="Roger A.J."/>
            <person name="Ruiz-Trillo I."/>
            <person name="Young S.K."/>
            <person name="Zeng Q."/>
            <person name="Gargeya S."/>
            <person name="Fitzgerald M."/>
            <person name="Haas B."/>
            <person name="Abouelleil A."/>
            <person name="Alvarado L."/>
            <person name="Arachchi H.M."/>
            <person name="Berlin A."/>
            <person name="Chapman S.B."/>
            <person name="Gearin G."/>
            <person name="Goldberg J."/>
            <person name="Griggs A."/>
            <person name="Gujja S."/>
            <person name="Hansen M."/>
            <person name="Heiman D."/>
            <person name="Howarth C."/>
            <person name="Larimer J."/>
            <person name="Lui A."/>
            <person name="MacDonald P.J.P."/>
            <person name="McCowen C."/>
            <person name="Montmayeur A."/>
            <person name="Murphy C."/>
            <person name="Neiman D."/>
            <person name="Pearson M."/>
            <person name="Priest M."/>
            <person name="Roberts A."/>
            <person name="Saif S."/>
            <person name="Shea T."/>
            <person name="Sisk P."/>
            <person name="Stolte C."/>
            <person name="Sykes S."/>
            <person name="Wortman J."/>
            <person name="Nusbaum C."/>
            <person name="Birren B."/>
        </authorList>
    </citation>
    <scope>NUCLEOTIDE SEQUENCE [LARGE SCALE GENOMIC DNA]</scope>
    <source>
        <strain evidence="16 17">ATCC 38327</strain>
    </source>
</reference>
<sequence length="263" mass="28194">MGSPYGSTTAYGGYSSATYGAGSYGNAYNRYGVSSYGGYGTGAYGGYGSGAMMRPGMMGPNGAPNGNQELQSATAAAFEMLNSVVQSFGSMAAMLDSTLHATFSSFHAMMTVADQVGALRQYLGQIVGLVYLARRAKAWVTGQPAPKDLVADFHAGSGHGAMTPRRPPIKKKPILIFLLLVFGFPYLLRKLVMVLSARMQAQQQAQQQRIKLDPNNIELVRALYDFTAGSPAELSFKRGDIVAGQDLHSNRYQKDNTKLTSRS</sequence>
<accession>A0A0L0SDZ9</accession>
<keyword evidence="3" id="KW-0813">Transport</keyword>
<evidence type="ECO:0000313" key="16">
    <source>
        <dbReference type="EMBL" id="KNE60773.1"/>
    </source>
</evidence>
<keyword evidence="2 13" id="KW-0728">SH3 domain</keyword>
<evidence type="ECO:0000256" key="1">
    <source>
        <dbReference type="ARBA" id="ARBA00006033"/>
    </source>
</evidence>
<comment type="similarity">
    <text evidence="1">Belongs to the peroxin-13 family.</text>
</comment>
<dbReference type="SUPFAM" id="SSF50044">
    <property type="entry name" value="SH3-domain"/>
    <property type="match status" value="1"/>
</dbReference>
<dbReference type="PANTHER" id="PTHR19332:SF1">
    <property type="entry name" value="PEROXISOMAL MEMBRANE PROTEIN PEX13"/>
    <property type="match status" value="1"/>
</dbReference>
<dbReference type="Pfam" id="PF04088">
    <property type="entry name" value="Peroxin-13_N"/>
    <property type="match status" value="1"/>
</dbReference>
<dbReference type="STRING" id="578462.A0A0L0SDZ9"/>
<dbReference type="GO" id="GO:0005778">
    <property type="term" value="C:peroxisomal membrane"/>
    <property type="evidence" value="ECO:0007669"/>
    <property type="project" value="UniProtKB-SubCell"/>
</dbReference>
<evidence type="ECO:0000256" key="2">
    <source>
        <dbReference type="ARBA" id="ARBA00022443"/>
    </source>
</evidence>
<dbReference type="Gene3D" id="2.30.30.40">
    <property type="entry name" value="SH3 Domains"/>
    <property type="match status" value="1"/>
</dbReference>
<feature type="transmembrane region" description="Helical" evidence="14">
    <location>
        <begin position="174"/>
        <end position="192"/>
    </location>
</feature>
<evidence type="ECO:0000256" key="7">
    <source>
        <dbReference type="ARBA" id="ARBA00023010"/>
    </source>
</evidence>
<keyword evidence="5" id="KW-0653">Protein transport</keyword>
<evidence type="ECO:0000256" key="12">
    <source>
        <dbReference type="ARBA" id="ARBA00046271"/>
    </source>
</evidence>
<dbReference type="Proteomes" id="UP000054350">
    <property type="component" value="Unassembled WGS sequence"/>
</dbReference>
<dbReference type="InterPro" id="IPR035463">
    <property type="entry name" value="Pex13"/>
</dbReference>
<evidence type="ECO:0000256" key="8">
    <source>
        <dbReference type="ARBA" id="ARBA00023136"/>
    </source>
</evidence>
<dbReference type="VEuPathDB" id="FungiDB:AMAG_06131"/>
<gene>
    <name evidence="16" type="ORF">AMAG_06131</name>
</gene>
<evidence type="ECO:0000256" key="14">
    <source>
        <dbReference type="SAM" id="Phobius"/>
    </source>
</evidence>
<evidence type="ECO:0000256" key="10">
    <source>
        <dbReference type="ARBA" id="ARBA00029693"/>
    </source>
</evidence>
<keyword evidence="4 14" id="KW-0812">Transmembrane</keyword>
<evidence type="ECO:0000256" key="13">
    <source>
        <dbReference type="PROSITE-ProRule" id="PRU00192"/>
    </source>
</evidence>
<dbReference type="OrthoDB" id="10037838at2759"/>
<dbReference type="AlphaFoldDB" id="A0A0L0SDZ9"/>
<proteinExistence type="inferred from homology"/>
<dbReference type="Pfam" id="PF00018">
    <property type="entry name" value="SH3_1"/>
    <property type="match status" value="1"/>
</dbReference>
<comment type="subcellular location">
    <subcellularLocation>
        <location evidence="12">Peroxisome membrane</location>
    </subcellularLocation>
</comment>
<dbReference type="EMBL" id="GG745336">
    <property type="protein sequence ID" value="KNE60773.1"/>
    <property type="molecule type" value="Genomic_DNA"/>
</dbReference>
<evidence type="ECO:0000256" key="11">
    <source>
        <dbReference type="ARBA" id="ARBA00034535"/>
    </source>
</evidence>
<keyword evidence="8 14" id="KW-0472">Membrane</keyword>
<evidence type="ECO:0000259" key="15">
    <source>
        <dbReference type="PROSITE" id="PS50002"/>
    </source>
</evidence>
<evidence type="ECO:0000313" key="17">
    <source>
        <dbReference type="Proteomes" id="UP000054350"/>
    </source>
</evidence>
<evidence type="ECO:0000256" key="3">
    <source>
        <dbReference type="ARBA" id="ARBA00022448"/>
    </source>
</evidence>
<dbReference type="GO" id="GO:1990429">
    <property type="term" value="C:peroxisomal importomer complex"/>
    <property type="evidence" value="ECO:0007669"/>
    <property type="project" value="TreeGrafter"/>
</dbReference>
<evidence type="ECO:0000256" key="6">
    <source>
        <dbReference type="ARBA" id="ARBA00022989"/>
    </source>
</evidence>
<evidence type="ECO:0000256" key="9">
    <source>
        <dbReference type="ARBA" id="ARBA00023140"/>
    </source>
</evidence>
<keyword evidence="7" id="KW-0811">Translocation</keyword>
<feature type="domain" description="SH3" evidence="15">
    <location>
        <begin position="215"/>
        <end position="263"/>
    </location>
</feature>
<dbReference type="InterPro" id="IPR007223">
    <property type="entry name" value="Peroxin-13_N"/>
</dbReference>
<keyword evidence="6 14" id="KW-1133">Transmembrane helix</keyword>
<evidence type="ECO:0000256" key="5">
    <source>
        <dbReference type="ARBA" id="ARBA00022927"/>
    </source>
</evidence>
<keyword evidence="9" id="KW-0576">Peroxisome</keyword>
<dbReference type="InterPro" id="IPR036028">
    <property type="entry name" value="SH3-like_dom_sf"/>
</dbReference>
<name>A0A0L0SDZ9_ALLM3</name>